<feature type="coiled-coil region" evidence="1">
    <location>
        <begin position="563"/>
        <end position="731"/>
    </location>
</feature>
<dbReference type="Proteomes" id="UP000215771">
    <property type="component" value="Unassembled WGS sequence"/>
</dbReference>
<dbReference type="InterPro" id="IPR027417">
    <property type="entry name" value="P-loop_NTPase"/>
</dbReference>
<dbReference type="PANTHER" id="PTHR41259:SF1">
    <property type="entry name" value="DOUBLE-STRAND BREAK REPAIR RAD50 ATPASE, PUTATIVE-RELATED"/>
    <property type="match status" value="1"/>
</dbReference>
<feature type="coiled-coil region" evidence="1">
    <location>
        <begin position="252"/>
        <end position="419"/>
    </location>
</feature>
<protein>
    <recommendedName>
        <fullName evidence="2">Endonuclease GajA/Old nuclease/RecF-like AAA domain-containing protein</fullName>
    </recommendedName>
</protein>
<reference evidence="3 4" key="1">
    <citation type="submission" date="2017-08" db="EMBL/GenBank/DDBJ databases">
        <authorList>
            <person name="de Groot N.N."/>
        </authorList>
    </citation>
    <scope>NUCLEOTIDE SEQUENCE [LARGE SCALE GENOMIC DNA]</scope>
    <source>
        <strain evidence="3 4">NBT06-6</strain>
    </source>
</reference>
<keyword evidence="1" id="KW-0175">Coiled coil</keyword>
<evidence type="ECO:0000256" key="1">
    <source>
        <dbReference type="SAM" id="Coils"/>
    </source>
</evidence>
<comment type="caution">
    <text evidence="3">The sequence shown here is derived from an EMBL/GenBank/DDBJ whole genome shotgun (WGS) entry which is preliminary data.</text>
</comment>
<dbReference type="Pfam" id="PF13175">
    <property type="entry name" value="AAA_15"/>
    <property type="match status" value="1"/>
</dbReference>
<organism evidence="3 4">
    <name type="scientific">Corynebacterium hadale</name>
    <dbReference type="NCBI Taxonomy" id="2026255"/>
    <lineage>
        <taxon>Bacteria</taxon>
        <taxon>Bacillati</taxon>
        <taxon>Actinomycetota</taxon>
        <taxon>Actinomycetes</taxon>
        <taxon>Mycobacteriales</taxon>
        <taxon>Corynebacteriaceae</taxon>
        <taxon>Corynebacterium</taxon>
    </lineage>
</organism>
<dbReference type="SUPFAM" id="SSF52540">
    <property type="entry name" value="P-loop containing nucleoside triphosphate hydrolases"/>
    <property type="match status" value="1"/>
</dbReference>
<proteinExistence type="predicted"/>
<evidence type="ECO:0000313" key="4">
    <source>
        <dbReference type="Proteomes" id="UP000215771"/>
    </source>
</evidence>
<name>A0A269PGJ1_9CORY</name>
<dbReference type="EMBL" id="NQMQ01000009">
    <property type="protein sequence ID" value="PAJ70470.1"/>
    <property type="molecule type" value="Genomic_DNA"/>
</dbReference>
<dbReference type="AlphaFoldDB" id="A0A269PGJ1"/>
<gene>
    <name evidence="3" type="ORF">CIG21_03955</name>
</gene>
<accession>A0A269PGJ1</accession>
<dbReference type="Gene3D" id="3.40.50.300">
    <property type="entry name" value="P-loop containing nucleotide triphosphate hydrolases"/>
    <property type="match status" value="2"/>
</dbReference>
<evidence type="ECO:0000259" key="2">
    <source>
        <dbReference type="Pfam" id="PF13175"/>
    </source>
</evidence>
<sequence>MRIHSLTIKHFRAIDHLKLENLPDTGVVIVHGPNEAGKSTILDALDLVLRERYTAGGNKVEKYAPVGKDVGPEVWLDATVGEVSFVVHKRWVKSKKAELTVRAPRRENFSGRKADDELFRILDEHLDRSLMDTLFLRQGDLDPAVAAAGVPSITRALDGSDEQGDSATEDTKLMQAVEEEYAKYWSNSTPPKPKKAVKQLEKDVEAAAESRDACVAEVERLSAFVDEVSRREEEIAQVDAELPGAQADLAEREEDATKAKELAEKVADAQKKYTQAAIEVQRAEKDLAGRAALAERVDTLRTEHAELERSLEPARTASEEEAAKLEQLRTASASAREALVGARAAVKEAEQRRDVVRATHRLETLKAHLARVDEVEQAYKELLEQAPSKEITEKAVRAAEAAENEVALQRKLRDAASAKLAIAGKQGTIDVDGREVRVDEGTEVQLFDGTQLVIGGYDLTYRAAQGAKDSREAVLDAEEALAGLLEDAGCESVDAMRDARDAYKAHESKLEAARRRREDVLAGTDRDTLVAERDRLVTVLEELADAADGERSEVSESDADAAVKEAGTALAKAEQEVDHAEAALKPYAEQQAAKELAVLEARLEAKANETANADKEFQAAETAQTQQTLDEALAAATAALQSAKQDADELAAAAAEADVELAQTLLEGEQSRVANMQKRKHEATIRITELRGRIEQAAGAAEKADKAEAVLDKAETALAKATRRADAIRLLRETLHAHRDAARAKYTKPFSDAVRKRASIIYGKDVAFNFGDDLQITDRSIGEQTVPLSSLSGGAKEQLALLTRFAIADLVSAEGDSAPVPVVVDDALGATDPERLALMNTLFSQVGRTAQVLVLTCFPQRFDRVAAARTVHIDELKQAGSAFAGGDAD</sequence>
<feature type="domain" description="Endonuclease GajA/Old nuclease/RecF-like AAA" evidence="2">
    <location>
        <begin position="1"/>
        <end position="155"/>
    </location>
</feature>
<evidence type="ECO:0000313" key="3">
    <source>
        <dbReference type="EMBL" id="PAJ70470.1"/>
    </source>
</evidence>
<dbReference type="PANTHER" id="PTHR41259">
    <property type="entry name" value="DOUBLE-STRAND BREAK REPAIR RAD50 ATPASE, PUTATIVE-RELATED"/>
    <property type="match status" value="1"/>
</dbReference>
<dbReference type="RefSeq" id="WP_095275934.1">
    <property type="nucleotide sequence ID" value="NZ_CP047655.1"/>
</dbReference>
<dbReference type="InterPro" id="IPR041685">
    <property type="entry name" value="AAA_GajA/Old/RecF-like"/>
</dbReference>